<name>A0ABT4UHJ6_9BACT</name>
<feature type="transmembrane region" description="Helical" evidence="1">
    <location>
        <begin position="12"/>
        <end position="36"/>
    </location>
</feature>
<feature type="transmembrane region" description="Helical" evidence="1">
    <location>
        <begin position="255"/>
        <end position="274"/>
    </location>
</feature>
<feature type="transmembrane region" description="Helical" evidence="1">
    <location>
        <begin position="48"/>
        <end position="70"/>
    </location>
</feature>
<keyword evidence="1" id="KW-0472">Membrane</keyword>
<feature type="transmembrane region" description="Helical" evidence="1">
    <location>
        <begin position="130"/>
        <end position="148"/>
    </location>
</feature>
<gene>
    <name evidence="3" type="ORF">O3P16_05835</name>
</gene>
<evidence type="ECO:0000259" key="2">
    <source>
        <dbReference type="Pfam" id="PF02517"/>
    </source>
</evidence>
<feature type="domain" description="CAAX prenyl protease 2/Lysostaphin resistance protein A-like" evidence="2">
    <location>
        <begin position="129"/>
        <end position="221"/>
    </location>
</feature>
<keyword evidence="1" id="KW-0812">Transmembrane</keyword>
<dbReference type="RefSeq" id="WP_407030647.1">
    <property type="nucleotide sequence ID" value="NZ_JAQGEF010000005.1"/>
</dbReference>
<dbReference type="PANTHER" id="PTHR39430:SF1">
    <property type="entry name" value="PROTEASE"/>
    <property type="match status" value="1"/>
</dbReference>
<keyword evidence="1" id="KW-1133">Transmembrane helix</keyword>
<evidence type="ECO:0000256" key="1">
    <source>
        <dbReference type="SAM" id="Phobius"/>
    </source>
</evidence>
<reference evidence="3 4" key="1">
    <citation type="submission" date="2022-12" db="EMBL/GenBank/DDBJ databases">
        <title>Chitinophagaceae gen. sp. nov., a new member of the family Chitinophagaceae, isolated from soil in a chemical factory.</title>
        <authorList>
            <person name="Ke Z."/>
        </authorList>
    </citation>
    <scope>NUCLEOTIDE SEQUENCE [LARGE SCALE GENOMIC DNA]</scope>
    <source>
        <strain evidence="3 4">LY-5</strain>
    </source>
</reference>
<proteinExistence type="predicted"/>
<evidence type="ECO:0000313" key="3">
    <source>
        <dbReference type="EMBL" id="MDA3614319.1"/>
    </source>
</evidence>
<feature type="transmembrane region" description="Helical" evidence="1">
    <location>
        <begin position="91"/>
        <end position="118"/>
    </location>
</feature>
<feature type="transmembrane region" description="Helical" evidence="1">
    <location>
        <begin position="185"/>
        <end position="204"/>
    </location>
</feature>
<dbReference type="Pfam" id="PF02517">
    <property type="entry name" value="Rce1-like"/>
    <property type="match status" value="1"/>
</dbReference>
<dbReference type="EMBL" id="JAQGEF010000005">
    <property type="protein sequence ID" value="MDA3614319.1"/>
    <property type="molecule type" value="Genomic_DNA"/>
</dbReference>
<feature type="transmembrane region" description="Helical" evidence="1">
    <location>
        <begin position="216"/>
        <end position="235"/>
    </location>
</feature>
<dbReference type="PANTHER" id="PTHR39430">
    <property type="entry name" value="MEMBRANE-ASSOCIATED PROTEASE-RELATED"/>
    <property type="match status" value="1"/>
</dbReference>
<dbReference type="InterPro" id="IPR003675">
    <property type="entry name" value="Rce1/LyrA-like_dom"/>
</dbReference>
<protein>
    <submittedName>
        <fullName evidence="3">Type II CAAX endopeptidase family protein</fullName>
    </submittedName>
</protein>
<sequence>MLETNKEFKAIPFGWMRAIMLLVTYVLLLFVLNALFGKLILRNAENDYLLLGYNVGCSLVAAVISVLVFTKFADKQPLRVLGLSVERHNTVINSLTGMAAALFVLACGSFILLIFGHLKILERDWLPVPLVIYLFIMLGVALAEELVFRGYILRNLMGSFNPVIALLISSLLFAGLHVMNNHFNVMAFLGIFSAGMVIGVNYIFTKNIWYAVVFHWLWNFFQGPILGYPVSGIAINSQFIQDLQGPDWLTGGAFGYEASVFVILLNTAIFLFLYKQYSTKFKVSHLPNF</sequence>
<feature type="transmembrane region" description="Helical" evidence="1">
    <location>
        <begin position="160"/>
        <end position="179"/>
    </location>
</feature>
<dbReference type="Proteomes" id="UP001210231">
    <property type="component" value="Unassembled WGS sequence"/>
</dbReference>
<evidence type="ECO:0000313" key="4">
    <source>
        <dbReference type="Proteomes" id="UP001210231"/>
    </source>
</evidence>
<keyword evidence="4" id="KW-1185">Reference proteome</keyword>
<organism evidence="3 4">
    <name type="scientific">Polluticaenibacter yanchengensis</name>
    <dbReference type="NCBI Taxonomy" id="3014562"/>
    <lineage>
        <taxon>Bacteria</taxon>
        <taxon>Pseudomonadati</taxon>
        <taxon>Bacteroidota</taxon>
        <taxon>Chitinophagia</taxon>
        <taxon>Chitinophagales</taxon>
        <taxon>Chitinophagaceae</taxon>
        <taxon>Polluticaenibacter</taxon>
    </lineage>
</organism>
<comment type="caution">
    <text evidence="3">The sequence shown here is derived from an EMBL/GenBank/DDBJ whole genome shotgun (WGS) entry which is preliminary data.</text>
</comment>
<accession>A0ABT4UHJ6</accession>